<dbReference type="EC" id="5.6.2.3" evidence="1"/>
<dbReference type="WBParaSite" id="SPAL_0000145800.1">
    <property type="protein sequence ID" value="SPAL_0000145800.1"/>
    <property type="gene ID" value="SPAL_0000145800"/>
</dbReference>
<name>A0A0N5B5W6_STREA</name>
<keyword evidence="1" id="KW-0067">ATP-binding</keyword>
<dbReference type="Gene3D" id="3.40.50.300">
    <property type="entry name" value="P-loop containing nucleotide triphosphate hydrolases"/>
    <property type="match status" value="1"/>
</dbReference>
<evidence type="ECO:0000256" key="1">
    <source>
        <dbReference type="RuleBase" id="RU363044"/>
    </source>
</evidence>
<dbReference type="InterPro" id="IPR010285">
    <property type="entry name" value="DNA_helicase_pif1-like_DEAD"/>
</dbReference>
<dbReference type="AlphaFoldDB" id="A0A0N5B5W6"/>
<evidence type="ECO:0000259" key="2">
    <source>
        <dbReference type="Pfam" id="PF05970"/>
    </source>
</evidence>
<keyword evidence="3" id="KW-1185">Reference proteome</keyword>
<comment type="cofactor">
    <cofactor evidence="1">
        <name>Mg(2+)</name>
        <dbReference type="ChEBI" id="CHEBI:18420"/>
    </cofactor>
</comment>
<keyword evidence="1" id="KW-0227">DNA damage</keyword>
<sequence>MMIEGPAGTGKTFLYNLLATYLRTEGKYYINLSGTGIASSLLYQGQTCHSLFEIPLSINDPGYDVKMEKVRRLPDTERMRIKNAEVCFIDEVSMLSAKQLDYIDKVLRLHGGRHKPFGGKFIVMGRDFRQCLPIIKDATTAQLEASTILKTKIFTHGNQVKRQYLTDNMRAGENEIDFARFLLQIGNGQKINETESFSLDGRMNSNRLVTIPNEMIFEGDLEGFIVEIFGLTKEDISNYFNRAILAPTNSSVMDINILVLQK</sequence>
<dbReference type="GO" id="GO:0043139">
    <property type="term" value="F:5'-3' DNA helicase activity"/>
    <property type="evidence" value="ECO:0007669"/>
    <property type="project" value="UniProtKB-EC"/>
</dbReference>
<dbReference type="Pfam" id="PF05970">
    <property type="entry name" value="PIF1"/>
    <property type="match status" value="1"/>
</dbReference>
<proteinExistence type="inferred from homology"/>
<accession>A0A0N5B5W6</accession>
<keyword evidence="1" id="KW-0233">DNA recombination</keyword>
<dbReference type="SUPFAM" id="SSF52540">
    <property type="entry name" value="P-loop containing nucleoside triphosphate hydrolases"/>
    <property type="match status" value="1"/>
</dbReference>
<keyword evidence="1" id="KW-0234">DNA repair</keyword>
<protein>
    <recommendedName>
        <fullName evidence="1">ATP-dependent DNA helicase</fullName>
        <ecNumber evidence="1">5.6.2.3</ecNumber>
    </recommendedName>
</protein>
<comment type="similarity">
    <text evidence="1">Belongs to the helicase family.</text>
</comment>
<dbReference type="GO" id="GO:0000723">
    <property type="term" value="P:telomere maintenance"/>
    <property type="evidence" value="ECO:0007669"/>
    <property type="project" value="InterPro"/>
</dbReference>
<dbReference type="STRING" id="174720.A0A0N5B5W6"/>
<feature type="domain" description="DNA helicase Pif1-like DEAD-box helicase" evidence="2">
    <location>
        <begin position="2"/>
        <end position="194"/>
    </location>
</feature>
<organism evidence="3 4">
    <name type="scientific">Strongyloides papillosus</name>
    <name type="common">Intestinal threadworm</name>
    <dbReference type="NCBI Taxonomy" id="174720"/>
    <lineage>
        <taxon>Eukaryota</taxon>
        <taxon>Metazoa</taxon>
        <taxon>Ecdysozoa</taxon>
        <taxon>Nematoda</taxon>
        <taxon>Chromadorea</taxon>
        <taxon>Rhabditida</taxon>
        <taxon>Tylenchina</taxon>
        <taxon>Panagrolaimomorpha</taxon>
        <taxon>Strongyloidoidea</taxon>
        <taxon>Strongyloididae</taxon>
        <taxon>Strongyloides</taxon>
    </lineage>
</organism>
<keyword evidence="1" id="KW-0378">Hydrolase</keyword>
<reference evidence="4" key="1">
    <citation type="submission" date="2017-02" db="UniProtKB">
        <authorList>
            <consortium name="WormBaseParasite"/>
        </authorList>
    </citation>
    <scope>IDENTIFICATION</scope>
</reference>
<dbReference type="GO" id="GO:0005524">
    <property type="term" value="F:ATP binding"/>
    <property type="evidence" value="ECO:0007669"/>
    <property type="project" value="UniProtKB-KW"/>
</dbReference>
<keyword evidence="1" id="KW-0347">Helicase</keyword>
<evidence type="ECO:0000313" key="3">
    <source>
        <dbReference type="Proteomes" id="UP000046392"/>
    </source>
</evidence>
<dbReference type="Proteomes" id="UP000046392">
    <property type="component" value="Unplaced"/>
</dbReference>
<comment type="catalytic activity">
    <reaction evidence="1">
        <text>ATP + H2O = ADP + phosphate + H(+)</text>
        <dbReference type="Rhea" id="RHEA:13065"/>
        <dbReference type="ChEBI" id="CHEBI:15377"/>
        <dbReference type="ChEBI" id="CHEBI:15378"/>
        <dbReference type="ChEBI" id="CHEBI:30616"/>
        <dbReference type="ChEBI" id="CHEBI:43474"/>
        <dbReference type="ChEBI" id="CHEBI:456216"/>
        <dbReference type="EC" id="5.6.2.3"/>
    </reaction>
</comment>
<dbReference type="GO" id="GO:0006281">
    <property type="term" value="P:DNA repair"/>
    <property type="evidence" value="ECO:0007669"/>
    <property type="project" value="UniProtKB-KW"/>
</dbReference>
<dbReference type="InterPro" id="IPR027417">
    <property type="entry name" value="P-loop_NTPase"/>
</dbReference>
<evidence type="ECO:0000313" key="4">
    <source>
        <dbReference type="WBParaSite" id="SPAL_0000145800.1"/>
    </source>
</evidence>
<keyword evidence="1" id="KW-0547">Nucleotide-binding</keyword>
<dbReference type="GO" id="GO:0016887">
    <property type="term" value="F:ATP hydrolysis activity"/>
    <property type="evidence" value="ECO:0007669"/>
    <property type="project" value="RHEA"/>
</dbReference>
<dbReference type="PANTHER" id="PTHR10492">
    <property type="match status" value="1"/>
</dbReference>
<dbReference type="GO" id="GO:0006310">
    <property type="term" value="P:DNA recombination"/>
    <property type="evidence" value="ECO:0007669"/>
    <property type="project" value="UniProtKB-KW"/>
</dbReference>